<name>A0ABN9TP30_9DINO</name>
<organism evidence="2 3">
    <name type="scientific">Prorocentrum cordatum</name>
    <dbReference type="NCBI Taxonomy" id="2364126"/>
    <lineage>
        <taxon>Eukaryota</taxon>
        <taxon>Sar</taxon>
        <taxon>Alveolata</taxon>
        <taxon>Dinophyceae</taxon>
        <taxon>Prorocentrales</taxon>
        <taxon>Prorocentraceae</taxon>
        <taxon>Prorocentrum</taxon>
    </lineage>
</organism>
<keyword evidence="3" id="KW-1185">Reference proteome</keyword>
<feature type="compositionally biased region" description="Low complexity" evidence="1">
    <location>
        <begin position="200"/>
        <end position="221"/>
    </location>
</feature>
<dbReference type="Proteomes" id="UP001189429">
    <property type="component" value="Unassembled WGS sequence"/>
</dbReference>
<reference evidence="2" key="1">
    <citation type="submission" date="2023-10" db="EMBL/GenBank/DDBJ databases">
        <authorList>
            <person name="Chen Y."/>
            <person name="Shah S."/>
            <person name="Dougan E. K."/>
            <person name="Thang M."/>
            <person name="Chan C."/>
        </authorList>
    </citation>
    <scope>NUCLEOTIDE SEQUENCE [LARGE SCALE GENOMIC DNA]</scope>
</reference>
<proteinExistence type="predicted"/>
<evidence type="ECO:0000313" key="3">
    <source>
        <dbReference type="Proteomes" id="UP001189429"/>
    </source>
</evidence>
<evidence type="ECO:0000256" key="1">
    <source>
        <dbReference type="SAM" id="MobiDB-lite"/>
    </source>
</evidence>
<gene>
    <name evidence="2" type="ORF">PCOR1329_LOCUS40946</name>
</gene>
<accession>A0ABN9TP30</accession>
<feature type="region of interest" description="Disordered" evidence="1">
    <location>
        <begin position="21"/>
        <end position="40"/>
    </location>
</feature>
<evidence type="ECO:0000313" key="2">
    <source>
        <dbReference type="EMBL" id="CAK0847850.1"/>
    </source>
</evidence>
<dbReference type="EMBL" id="CAUYUJ010014935">
    <property type="protein sequence ID" value="CAK0847850.1"/>
    <property type="molecule type" value="Genomic_DNA"/>
</dbReference>
<feature type="region of interest" description="Disordered" evidence="1">
    <location>
        <begin position="197"/>
        <end position="221"/>
    </location>
</feature>
<protein>
    <submittedName>
        <fullName evidence="2">Uncharacterized protein</fullName>
    </submittedName>
</protein>
<comment type="caution">
    <text evidence="2">The sequence shown here is derived from an EMBL/GenBank/DDBJ whole genome shotgun (WGS) entry which is preliminary data.</text>
</comment>
<sequence length="221" mass="23109">MPSGVWVRSSVGLGWVGSAAAPSPGALRAPRGAGVSPPTEEDISDLSFRFLDAAAAPAGTAGGRRDWLYGWGFSYAFTRSAWELAPFPDVEFAEDMGFVEGLIAHGVPVALARLPCAANGSGLPLGLVAHSCHPGSTSGGEDLASRGRCGVPAGMPHSLARLMPMVRRIQHMWPGLLHDFGPRSTVLGAPLGKRLATGVPRGPLAPRRPQAPRALALQRRR</sequence>